<dbReference type="InterPro" id="IPR007693">
    <property type="entry name" value="DNA_helicase_DnaB-like_N"/>
</dbReference>
<feature type="compositionally biased region" description="Pro residues" evidence="3">
    <location>
        <begin position="177"/>
        <end position="188"/>
    </location>
</feature>
<dbReference type="InterPro" id="IPR016136">
    <property type="entry name" value="DNA_helicase_N/primase_C"/>
</dbReference>
<evidence type="ECO:0000259" key="4">
    <source>
        <dbReference type="Pfam" id="PF00772"/>
    </source>
</evidence>
<accession>A0ABV5QV22</accession>
<keyword evidence="2" id="KW-0238">DNA-binding</keyword>
<keyword evidence="6" id="KW-1185">Reference proteome</keyword>
<evidence type="ECO:0000256" key="1">
    <source>
        <dbReference type="ARBA" id="ARBA00022705"/>
    </source>
</evidence>
<evidence type="ECO:0000313" key="5">
    <source>
        <dbReference type="EMBL" id="MFB9556844.1"/>
    </source>
</evidence>
<evidence type="ECO:0000313" key="6">
    <source>
        <dbReference type="Proteomes" id="UP001589716"/>
    </source>
</evidence>
<proteinExistence type="predicted"/>
<gene>
    <name evidence="5" type="ORF">ACFFTP_21960</name>
</gene>
<keyword evidence="1" id="KW-0235">DNA replication</keyword>
<evidence type="ECO:0000256" key="2">
    <source>
        <dbReference type="ARBA" id="ARBA00023125"/>
    </source>
</evidence>
<evidence type="ECO:0000256" key="3">
    <source>
        <dbReference type="SAM" id="MobiDB-lite"/>
    </source>
</evidence>
<dbReference type="InterPro" id="IPR036185">
    <property type="entry name" value="DNA_heli_DnaB-like_N_sf"/>
</dbReference>
<protein>
    <submittedName>
        <fullName evidence="5">DnaB-like helicase N-terminal domain-containing protein</fullName>
    </submittedName>
</protein>
<organism evidence="5 6">
    <name type="scientific">Streptomyces roseoviridis</name>
    <dbReference type="NCBI Taxonomy" id="67361"/>
    <lineage>
        <taxon>Bacteria</taxon>
        <taxon>Bacillati</taxon>
        <taxon>Actinomycetota</taxon>
        <taxon>Actinomycetes</taxon>
        <taxon>Kitasatosporales</taxon>
        <taxon>Streptomycetaceae</taxon>
        <taxon>Streptomyces</taxon>
    </lineage>
</organism>
<dbReference type="RefSeq" id="WP_345484708.1">
    <property type="nucleotide sequence ID" value="NZ_BAAAWU010000001.1"/>
</dbReference>
<sequence>MPRTPDRDDETPYEPVERPPTHYAEQALLGAVLLNPNVLADLTGVEPVAFDNSFHAAVFAAMQSSPAPDDQTAEAGVDWLNTVLAKAQSDTPGLTASFMHTLISACPRPSHASAYAAIIRSEHARRTIRLHAEQLAQAAADTTVPDRPGHALTAANALVRHLDELAGCFPSHSAPLPRTPPPPPPPPVDTEEALEAEQCLLASAVSWPAYVKEMRWLTADDFFHPVHAGLWECVTALAHRGEPVDPVTVLWEAQHRGVLAAGITSADTLALLSTPVGSAEYWGERLVERTLLIRAQHAAVRVTAYADDPTNSVHQLVTGSRRALADLHAVRNRWQRATRSPKAPTAEAETTIPSRAGPRSLLTTPTTTSARVVPARPTAGRAP</sequence>
<feature type="domain" description="DNA helicase DnaB-like N-terminal" evidence="4">
    <location>
        <begin position="21"/>
        <end position="120"/>
    </location>
</feature>
<dbReference type="EMBL" id="JBHMCT010000013">
    <property type="protein sequence ID" value="MFB9556844.1"/>
    <property type="molecule type" value="Genomic_DNA"/>
</dbReference>
<dbReference type="Proteomes" id="UP001589716">
    <property type="component" value="Unassembled WGS sequence"/>
</dbReference>
<dbReference type="PANTHER" id="PTHR30153:SF2">
    <property type="entry name" value="REPLICATIVE DNA HELICASE"/>
    <property type="match status" value="1"/>
</dbReference>
<feature type="region of interest" description="Disordered" evidence="3">
    <location>
        <begin position="333"/>
        <end position="383"/>
    </location>
</feature>
<dbReference type="Gene3D" id="1.10.860.10">
    <property type="entry name" value="DNAb Helicase, Chain A"/>
    <property type="match status" value="2"/>
</dbReference>
<dbReference type="PANTHER" id="PTHR30153">
    <property type="entry name" value="REPLICATIVE DNA HELICASE DNAB"/>
    <property type="match status" value="1"/>
</dbReference>
<reference evidence="5 6" key="1">
    <citation type="submission" date="2024-09" db="EMBL/GenBank/DDBJ databases">
        <authorList>
            <person name="Sun Q."/>
            <person name="Mori K."/>
        </authorList>
    </citation>
    <scope>NUCLEOTIDE SEQUENCE [LARGE SCALE GENOMIC DNA]</scope>
    <source>
        <strain evidence="5 6">JCM 4414</strain>
    </source>
</reference>
<name>A0ABV5QV22_9ACTN</name>
<dbReference type="Pfam" id="PF00772">
    <property type="entry name" value="DnaB"/>
    <property type="match status" value="2"/>
</dbReference>
<feature type="domain" description="DNA helicase DnaB-like N-terminal" evidence="4">
    <location>
        <begin position="192"/>
        <end position="278"/>
    </location>
</feature>
<feature type="compositionally biased region" description="Low complexity" evidence="3">
    <location>
        <begin position="359"/>
        <end position="375"/>
    </location>
</feature>
<comment type="caution">
    <text evidence="5">The sequence shown here is derived from an EMBL/GenBank/DDBJ whole genome shotgun (WGS) entry which is preliminary data.</text>
</comment>
<dbReference type="SUPFAM" id="SSF48024">
    <property type="entry name" value="N-terminal domain of DnaB helicase"/>
    <property type="match status" value="2"/>
</dbReference>
<feature type="region of interest" description="Disordered" evidence="3">
    <location>
        <begin position="171"/>
        <end position="190"/>
    </location>
</feature>